<comment type="caution">
    <text evidence="2">The sequence shown here is derived from an EMBL/GenBank/DDBJ whole genome shotgun (WGS) entry which is preliminary data.</text>
</comment>
<dbReference type="Proteomes" id="UP000305238">
    <property type="component" value="Unassembled WGS sequence"/>
</dbReference>
<keyword evidence="3" id="KW-1185">Reference proteome</keyword>
<feature type="compositionally biased region" description="Pro residues" evidence="1">
    <location>
        <begin position="65"/>
        <end position="86"/>
    </location>
</feature>
<organism evidence="2 3">
    <name type="scientific">Actinomadura geliboluensis</name>
    <dbReference type="NCBI Taxonomy" id="882440"/>
    <lineage>
        <taxon>Bacteria</taxon>
        <taxon>Bacillati</taxon>
        <taxon>Actinomycetota</taxon>
        <taxon>Actinomycetes</taxon>
        <taxon>Streptosporangiales</taxon>
        <taxon>Thermomonosporaceae</taxon>
        <taxon>Actinomadura</taxon>
    </lineage>
</organism>
<gene>
    <name evidence="2" type="ORF">ETD96_14420</name>
</gene>
<sequence length="177" mass="18732">MRLSSSLPPAGFTRAEPSPPVRRRVLRTPWLPVAVAALAMGAGFFAVGSWTEPVSPARTVVPDAATPPPPSPPPPASAPPQAPAPGPATTTDRERERAPGGRAVPKRARPRSAAPRPAPRKARPRPPVRHPRPKARKPRTARPATPSWVAAECRRRFPDDPTRRAACVAALSGRLGG</sequence>
<protein>
    <submittedName>
        <fullName evidence="2">Uncharacterized protein</fullName>
    </submittedName>
</protein>
<feature type="region of interest" description="Disordered" evidence="1">
    <location>
        <begin position="1"/>
        <end position="21"/>
    </location>
</feature>
<dbReference type="EMBL" id="VCKZ01000086">
    <property type="protein sequence ID" value="TMR39466.1"/>
    <property type="molecule type" value="Genomic_DNA"/>
</dbReference>
<evidence type="ECO:0000313" key="2">
    <source>
        <dbReference type="EMBL" id="TMR39466.1"/>
    </source>
</evidence>
<dbReference type="AlphaFoldDB" id="A0A5S4H2X9"/>
<evidence type="ECO:0000256" key="1">
    <source>
        <dbReference type="SAM" id="MobiDB-lite"/>
    </source>
</evidence>
<evidence type="ECO:0000313" key="3">
    <source>
        <dbReference type="Proteomes" id="UP000305238"/>
    </source>
</evidence>
<reference evidence="2 3" key="1">
    <citation type="submission" date="2019-05" db="EMBL/GenBank/DDBJ databases">
        <title>Draft genome sequence of Actinomadura geliboluensis A8036.</title>
        <authorList>
            <person name="Saricaoglu S."/>
            <person name="Isik K."/>
        </authorList>
    </citation>
    <scope>NUCLEOTIDE SEQUENCE [LARGE SCALE GENOMIC DNA]</scope>
    <source>
        <strain evidence="2 3">A8036</strain>
    </source>
</reference>
<feature type="compositionally biased region" description="Basic residues" evidence="1">
    <location>
        <begin position="118"/>
        <end position="140"/>
    </location>
</feature>
<feature type="region of interest" description="Disordered" evidence="1">
    <location>
        <begin position="58"/>
        <end position="147"/>
    </location>
</feature>
<dbReference type="RefSeq" id="WP_138636848.1">
    <property type="nucleotide sequence ID" value="NZ_VCKZ01000086.1"/>
</dbReference>
<name>A0A5S4H2X9_9ACTN</name>
<dbReference type="OrthoDB" id="3483936at2"/>
<accession>A0A5S4H2X9</accession>
<proteinExistence type="predicted"/>